<evidence type="ECO:0000313" key="3">
    <source>
        <dbReference type="WBParaSite" id="PSAMB.scaffold2254size24321.g17045.t1"/>
    </source>
</evidence>
<feature type="transmembrane region" description="Helical" evidence="1">
    <location>
        <begin position="49"/>
        <end position="68"/>
    </location>
</feature>
<dbReference type="Proteomes" id="UP000887566">
    <property type="component" value="Unplaced"/>
</dbReference>
<evidence type="ECO:0000256" key="1">
    <source>
        <dbReference type="SAM" id="Phobius"/>
    </source>
</evidence>
<protein>
    <submittedName>
        <fullName evidence="3">Uncharacterized protein</fullName>
    </submittedName>
</protein>
<feature type="transmembrane region" description="Helical" evidence="1">
    <location>
        <begin position="75"/>
        <end position="96"/>
    </location>
</feature>
<dbReference type="AlphaFoldDB" id="A0A914VQ54"/>
<keyword evidence="1" id="KW-1133">Transmembrane helix</keyword>
<sequence length="98" mass="10626">MLSLVMLGGGVRWCCVAVPVGDIHSVNIRNCRANMTNDDAVPVTTSGDVPIILFIVVVFVVLVVVVVIDGRLRTVVCLLGTICCLICWKLLIRSLFID</sequence>
<organism evidence="2 3">
    <name type="scientific">Plectus sambesii</name>
    <dbReference type="NCBI Taxonomy" id="2011161"/>
    <lineage>
        <taxon>Eukaryota</taxon>
        <taxon>Metazoa</taxon>
        <taxon>Ecdysozoa</taxon>
        <taxon>Nematoda</taxon>
        <taxon>Chromadorea</taxon>
        <taxon>Plectida</taxon>
        <taxon>Plectina</taxon>
        <taxon>Plectoidea</taxon>
        <taxon>Plectidae</taxon>
        <taxon>Plectus</taxon>
    </lineage>
</organism>
<proteinExistence type="predicted"/>
<accession>A0A914VQ54</accession>
<dbReference type="WBParaSite" id="PSAMB.scaffold2254size24321.g17045.t1">
    <property type="protein sequence ID" value="PSAMB.scaffold2254size24321.g17045.t1"/>
    <property type="gene ID" value="PSAMB.scaffold2254size24321.g17045"/>
</dbReference>
<keyword evidence="2" id="KW-1185">Reference proteome</keyword>
<keyword evidence="1" id="KW-0472">Membrane</keyword>
<keyword evidence="1" id="KW-0812">Transmembrane</keyword>
<evidence type="ECO:0000313" key="2">
    <source>
        <dbReference type="Proteomes" id="UP000887566"/>
    </source>
</evidence>
<name>A0A914VQ54_9BILA</name>
<reference evidence="3" key="1">
    <citation type="submission" date="2022-11" db="UniProtKB">
        <authorList>
            <consortium name="WormBaseParasite"/>
        </authorList>
    </citation>
    <scope>IDENTIFICATION</scope>
</reference>